<name>A0A4Z0GPT4_9BACL</name>
<dbReference type="PANTHER" id="PTHR43214:SF37">
    <property type="entry name" value="TRANSCRIPTIONAL REGULATORY PROTEIN YDFI"/>
    <property type="match status" value="1"/>
</dbReference>
<evidence type="ECO:0000259" key="7">
    <source>
        <dbReference type="PROSITE" id="PS50110"/>
    </source>
</evidence>
<dbReference type="PROSITE" id="PS00622">
    <property type="entry name" value="HTH_LUXR_1"/>
    <property type="match status" value="1"/>
</dbReference>
<keyword evidence="1 5" id="KW-0597">Phosphoprotein</keyword>
<gene>
    <name evidence="8" type="ORF">E4665_05220</name>
</gene>
<evidence type="ECO:0000256" key="4">
    <source>
        <dbReference type="ARBA" id="ARBA00023163"/>
    </source>
</evidence>
<dbReference type="Gene3D" id="3.40.50.2300">
    <property type="match status" value="1"/>
</dbReference>
<dbReference type="SMART" id="SM00421">
    <property type="entry name" value="HTH_LUXR"/>
    <property type="match status" value="1"/>
</dbReference>
<dbReference type="PROSITE" id="PS50110">
    <property type="entry name" value="RESPONSE_REGULATORY"/>
    <property type="match status" value="1"/>
</dbReference>
<dbReference type="InterPro" id="IPR058245">
    <property type="entry name" value="NreC/VraR/RcsB-like_REC"/>
</dbReference>
<organism evidence="8 9">
    <name type="scientific">Sporolactobacillus shoreae</name>
    <dbReference type="NCBI Taxonomy" id="1465501"/>
    <lineage>
        <taxon>Bacteria</taxon>
        <taxon>Bacillati</taxon>
        <taxon>Bacillota</taxon>
        <taxon>Bacilli</taxon>
        <taxon>Bacillales</taxon>
        <taxon>Sporolactobacillaceae</taxon>
        <taxon>Sporolactobacillus</taxon>
    </lineage>
</organism>
<feature type="domain" description="Response regulatory" evidence="7">
    <location>
        <begin position="5"/>
        <end position="121"/>
    </location>
</feature>
<evidence type="ECO:0000256" key="5">
    <source>
        <dbReference type="PROSITE-ProRule" id="PRU00169"/>
    </source>
</evidence>
<dbReference type="InterPro" id="IPR016032">
    <property type="entry name" value="Sig_transdc_resp-reg_C-effctor"/>
</dbReference>
<reference evidence="8 9" key="1">
    <citation type="journal article" date="2015" name="Int. J. Syst. Evol. Microbiol.">
        <title>Sporolactobacillus shoreae sp. nov. and Sporolactobacillus spathodeae sp. nov., two spore-forming lactic acid bacteria isolated from tree barks in Thailand.</title>
        <authorList>
            <person name="Thamacharoensuk T."/>
            <person name="Kitahara M."/>
            <person name="Ohkuma M."/>
            <person name="Thongchul N."/>
            <person name="Tanasupawat S."/>
        </authorList>
    </citation>
    <scope>NUCLEOTIDE SEQUENCE [LARGE SCALE GENOMIC DNA]</scope>
    <source>
        <strain evidence="8 9">BK92</strain>
    </source>
</reference>
<dbReference type="GO" id="GO:0006355">
    <property type="term" value="P:regulation of DNA-templated transcription"/>
    <property type="evidence" value="ECO:0007669"/>
    <property type="project" value="InterPro"/>
</dbReference>
<dbReference type="AlphaFoldDB" id="A0A4Z0GPT4"/>
<dbReference type="SUPFAM" id="SSF52172">
    <property type="entry name" value="CheY-like"/>
    <property type="match status" value="1"/>
</dbReference>
<dbReference type="PROSITE" id="PS50043">
    <property type="entry name" value="HTH_LUXR_2"/>
    <property type="match status" value="1"/>
</dbReference>
<dbReference type="GO" id="GO:0000160">
    <property type="term" value="P:phosphorelay signal transduction system"/>
    <property type="evidence" value="ECO:0007669"/>
    <property type="project" value="InterPro"/>
</dbReference>
<dbReference type="RefSeq" id="WP_135347740.1">
    <property type="nucleotide sequence ID" value="NZ_SRJD01000004.1"/>
</dbReference>
<feature type="domain" description="HTH luxR-type" evidence="6">
    <location>
        <begin position="142"/>
        <end position="207"/>
    </location>
</feature>
<dbReference type="InterPro" id="IPR001789">
    <property type="entry name" value="Sig_transdc_resp-reg_receiver"/>
</dbReference>
<dbReference type="CDD" id="cd06170">
    <property type="entry name" value="LuxR_C_like"/>
    <property type="match status" value="1"/>
</dbReference>
<evidence type="ECO:0000313" key="8">
    <source>
        <dbReference type="EMBL" id="TGA99186.1"/>
    </source>
</evidence>
<protein>
    <submittedName>
        <fullName evidence="8">Response regulator transcription factor</fullName>
    </submittedName>
</protein>
<dbReference type="GO" id="GO:0003677">
    <property type="term" value="F:DNA binding"/>
    <property type="evidence" value="ECO:0007669"/>
    <property type="project" value="UniProtKB-KW"/>
</dbReference>
<feature type="modified residue" description="4-aspartylphosphate" evidence="5">
    <location>
        <position position="56"/>
    </location>
</feature>
<evidence type="ECO:0000256" key="3">
    <source>
        <dbReference type="ARBA" id="ARBA00023125"/>
    </source>
</evidence>
<dbReference type="SMART" id="SM00448">
    <property type="entry name" value="REC"/>
    <property type="match status" value="1"/>
</dbReference>
<keyword evidence="3" id="KW-0238">DNA-binding</keyword>
<accession>A0A4Z0GPT4</accession>
<sequence>MTEIKVMIVDDHDMVRKGLKAYLATESNISVVGEASCGNDAVRLDEEFEPEVILMDLIMENGNGIEATKKILEKHPSRKIIILTSYYDDQQVFPAIEAGAMSYLLKTASADEIIEAICKAHSGTTVLDGKVAKKLVSGMHREVQPFDQLTSRERDVLKLIAEGKSNAEIAGELFIGIKTVKTHVSSIFSKLDVTDRTQAAVYAYQNHLFTEESDHHSH</sequence>
<evidence type="ECO:0000259" key="6">
    <source>
        <dbReference type="PROSITE" id="PS50043"/>
    </source>
</evidence>
<dbReference type="Pfam" id="PF00196">
    <property type="entry name" value="GerE"/>
    <property type="match status" value="1"/>
</dbReference>
<dbReference type="PANTHER" id="PTHR43214">
    <property type="entry name" value="TWO-COMPONENT RESPONSE REGULATOR"/>
    <property type="match status" value="1"/>
</dbReference>
<evidence type="ECO:0000256" key="2">
    <source>
        <dbReference type="ARBA" id="ARBA00023015"/>
    </source>
</evidence>
<proteinExistence type="predicted"/>
<keyword evidence="9" id="KW-1185">Reference proteome</keyword>
<dbReference type="OrthoDB" id="9780153at2"/>
<keyword evidence="4" id="KW-0804">Transcription</keyword>
<dbReference type="InterPro" id="IPR039420">
    <property type="entry name" value="WalR-like"/>
</dbReference>
<evidence type="ECO:0000256" key="1">
    <source>
        <dbReference type="ARBA" id="ARBA00022553"/>
    </source>
</evidence>
<comment type="caution">
    <text evidence="8">The sequence shown here is derived from an EMBL/GenBank/DDBJ whole genome shotgun (WGS) entry which is preliminary data.</text>
</comment>
<dbReference type="InterPro" id="IPR011006">
    <property type="entry name" value="CheY-like_superfamily"/>
</dbReference>
<dbReference type="EMBL" id="SRJD01000004">
    <property type="protein sequence ID" value="TGA99186.1"/>
    <property type="molecule type" value="Genomic_DNA"/>
</dbReference>
<keyword evidence="2" id="KW-0805">Transcription regulation</keyword>
<dbReference type="PRINTS" id="PR00038">
    <property type="entry name" value="HTHLUXR"/>
</dbReference>
<dbReference type="InterPro" id="IPR000792">
    <property type="entry name" value="Tscrpt_reg_LuxR_C"/>
</dbReference>
<dbReference type="SUPFAM" id="SSF46894">
    <property type="entry name" value="C-terminal effector domain of the bipartite response regulators"/>
    <property type="match status" value="1"/>
</dbReference>
<dbReference type="CDD" id="cd17535">
    <property type="entry name" value="REC_NarL-like"/>
    <property type="match status" value="1"/>
</dbReference>
<dbReference type="Pfam" id="PF00072">
    <property type="entry name" value="Response_reg"/>
    <property type="match status" value="1"/>
</dbReference>
<dbReference type="Proteomes" id="UP000298347">
    <property type="component" value="Unassembled WGS sequence"/>
</dbReference>
<evidence type="ECO:0000313" key="9">
    <source>
        <dbReference type="Proteomes" id="UP000298347"/>
    </source>
</evidence>